<sequence>MQKIQVVLNVHPTRWEKVITHSAYLASSHQGHSSLYQHSGVASKKTASRCHPSPALQVSWQDINMNLEPSSCALMIRTA</sequence>
<organism evidence="1 2">
    <name type="scientific">Kalanchoe fedtschenkoi</name>
    <name type="common">Lavender scallops</name>
    <name type="synonym">South American air plant</name>
    <dbReference type="NCBI Taxonomy" id="63787"/>
    <lineage>
        <taxon>Eukaryota</taxon>
        <taxon>Viridiplantae</taxon>
        <taxon>Streptophyta</taxon>
        <taxon>Embryophyta</taxon>
        <taxon>Tracheophyta</taxon>
        <taxon>Spermatophyta</taxon>
        <taxon>Magnoliopsida</taxon>
        <taxon>eudicotyledons</taxon>
        <taxon>Gunneridae</taxon>
        <taxon>Pentapetalae</taxon>
        <taxon>Saxifragales</taxon>
        <taxon>Crassulaceae</taxon>
        <taxon>Kalanchoe</taxon>
    </lineage>
</organism>
<keyword evidence="2" id="KW-1185">Reference proteome</keyword>
<proteinExistence type="predicted"/>
<dbReference type="Gramene" id="Kaladp1077s0007.1.v1.1">
    <property type="protein sequence ID" value="Kaladp1077s0007.1.v1.1"/>
    <property type="gene ID" value="Kaladp1077s0007.v1.1"/>
</dbReference>
<protein>
    <submittedName>
        <fullName evidence="1">Uncharacterized protein</fullName>
    </submittedName>
</protein>
<evidence type="ECO:0000313" key="2">
    <source>
        <dbReference type="Proteomes" id="UP000594263"/>
    </source>
</evidence>
<evidence type="ECO:0000313" key="1">
    <source>
        <dbReference type="EnsemblPlants" id="Kaladp1077s0007.1.v1.1"/>
    </source>
</evidence>
<dbReference type="AlphaFoldDB" id="A0A7N1A9P1"/>
<dbReference type="EnsemblPlants" id="Kaladp1077s0007.1.v1.1">
    <property type="protein sequence ID" value="Kaladp1077s0007.1.v1.1"/>
    <property type="gene ID" value="Kaladp1077s0007.v1.1"/>
</dbReference>
<reference evidence="1" key="1">
    <citation type="submission" date="2021-01" db="UniProtKB">
        <authorList>
            <consortium name="EnsemblPlants"/>
        </authorList>
    </citation>
    <scope>IDENTIFICATION</scope>
</reference>
<accession>A0A7N1A9P1</accession>
<name>A0A7N1A9P1_KALFE</name>
<dbReference type="Proteomes" id="UP000594263">
    <property type="component" value="Unplaced"/>
</dbReference>